<dbReference type="EMBL" id="CASHTH010004488">
    <property type="protein sequence ID" value="CAI8058000.1"/>
    <property type="molecule type" value="Genomic_DNA"/>
</dbReference>
<dbReference type="AlphaFoldDB" id="A0AA35XMJ3"/>
<accession>A0AA35XMJ3</accession>
<sequence length="75" mass="8781">PCLFSEAATRDWRARQEWQKDGRPNIDYLASQFGDASVPVANCSKEHFNSHRKSEMRMADYLDYWRRHMAMGEAG</sequence>
<feature type="non-terminal residue" evidence="1">
    <location>
        <position position="75"/>
    </location>
</feature>
<name>A0AA35XMJ3_GEOBA</name>
<feature type="non-terminal residue" evidence="1">
    <location>
        <position position="1"/>
    </location>
</feature>
<reference evidence="1" key="1">
    <citation type="submission" date="2023-03" db="EMBL/GenBank/DDBJ databases">
        <authorList>
            <person name="Steffen K."/>
            <person name="Cardenas P."/>
        </authorList>
    </citation>
    <scope>NUCLEOTIDE SEQUENCE</scope>
</reference>
<organism evidence="1 2">
    <name type="scientific">Geodia barretti</name>
    <name type="common">Barrett's horny sponge</name>
    <dbReference type="NCBI Taxonomy" id="519541"/>
    <lineage>
        <taxon>Eukaryota</taxon>
        <taxon>Metazoa</taxon>
        <taxon>Porifera</taxon>
        <taxon>Demospongiae</taxon>
        <taxon>Heteroscleromorpha</taxon>
        <taxon>Tetractinellida</taxon>
        <taxon>Astrophorina</taxon>
        <taxon>Geodiidae</taxon>
        <taxon>Geodia</taxon>
    </lineage>
</organism>
<evidence type="ECO:0000313" key="1">
    <source>
        <dbReference type="EMBL" id="CAI8058000.1"/>
    </source>
</evidence>
<dbReference type="Proteomes" id="UP001174909">
    <property type="component" value="Unassembled WGS sequence"/>
</dbReference>
<evidence type="ECO:0000313" key="2">
    <source>
        <dbReference type="Proteomes" id="UP001174909"/>
    </source>
</evidence>
<comment type="caution">
    <text evidence="1">The sequence shown here is derived from an EMBL/GenBank/DDBJ whole genome shotgun (WGS) entry which is preliminary data.</text>
</comment>
<gene>
    <name evidence="1" type="ORF">GBAR_LOCUS31559</name>
</gene>
<keyword evidence="2" id="KW-1185">Reference proteome</keyword>
<dbReference type="SUPFAM" id="SSF51197">
    <property type="entry name" value="Clavaminate synthase-like"/>
    <property type="match status" value="1"/>
</dbReference>
<proteinExistence type="predicted"/>
<protein>
    <submittedName>
        <fullName evidence="1">2-oxoglutarate and iron-dependent oxygenase JMJD4</fullName>
    </submittedName>
</protein>
<dbReference type="Gene3D" id="2.60.120.650">
    <property type="entry name" value="Cupin"/>
    <property type="match status" value="1"/>
</dbReference>